<evidence type="ECO:0000256" key="7">
    <source>
        <dbReference type="NCBIfam" id="TIGR00188"/>
    </source>
</evidence>
<keyword evidence="6" id="KW-0694">RNA-binding</keyword>
<dbReference type="GO" id="GO:0030677">
    <property type="term" value="C:ribonuclease P complex"/>
    <property type="evidence" value="ECO:0007669"/>
    <property type="project" value="TreeGrafter"/>
</dbReference>
<evidence type="ECO:0000256" key="6">
    <source>
        <dbReference type="ARBA" id="ARBA00022884"/>
    </source>
</evidence>
<keyword evidence="3" id="KW-0540">Nuclease</keyword>
<dbReference type="InterPro" id="IPR014721">
    <property type="entry name" value="Ribsml_uS5_D2-typ_fold_subgr"/>
</dbReference>
<evidence type="ECO:0000313" key="9">
    <source>
        <dbReference type="Proteomes" id="UP000185663"/>
    </source>
</evidence>
<dbReference type="EMBL" id="LT629776">
    <property type="protein sequence ID" value="SDR94148.1"/>
    <property type="molecule type" value="Genomic_DNA"/>
</dbReference>
<evidence type="ECO:0000256" key="5">
    <source>
        <dbReference type="ARBA" id="ARBA00022801"/>
    </source>
</evidence>
<dbReference type="GO" id="GO:0000049">
    <property type="term" value="F:tRNA binding"/>
    <property type="evidence" value="ECO:0007669"/>
    <property type="project" value="InterPro"/>
</dbReference>
<proteinExistence type="predicted"/>
<organism evidence="8 9">
    <name type="scientific">Paraoerskovia marina</name>
    <dbReference type="NCBI Taxonomy" id="545619"/>
    <lineage>
        <taxon>Bacteria</taxon>
        <taxon>Bacillati</taxon>
        <taxon>Actinomycetota</taxon>
        <taxon>Actinomycetes</taxon>
        <taxon>Micrococcales</taxon>
        <taxon>Cellulomonadaceae</taxon>
        <taxon>Paraoerskovia</taxon>
    </lineage>
</organism>
<evidence type="ECO:0000256" key="3">
    <source>
        <dbReference type="ARBA" id="ARBA00022722"/>
    </source>
</evidence>
<dbReference type="STRING" id="545619.SAMN04489860_0436"/>
<dbReference type="Proteomes" id="UP000185663">
    <property type="component" value="Chromosome I"/>
</dbReference>
<dbReference type="EC" id="3.1.26.5" evidence="7"/>
<evidence type="ECO:0000256" key="2">
    <source>
        <dbReference type="ARBA" id="ARBA00022694"/>
    </source>
</evidence>
<evidence type="ECO:0000256" key="1">
    <source>
        <dbReference type="ARBA" id="ARBA00002663"/>
    </source>
</evidence>
<dbReference type="eggNOG" id="COG0594">
    <property type="taxonomic scope" value="Bacteria"/>
</dbReference>
<dbReference type="AlphaFoldDB" id="A0A1H1N5K6"/>
<dbReference type="SUPFAM" id="SSF54211">
    <property type="entry name" value="Ribosomal protein S5 domain 2-like"/>
    <property type="match status" value="1"/>
</dbReference>
<name>A0A1H1N5K6_9CELL</name>
<keyword evidence="9" id="KW-1185">Reference proteome</keyword>
<dbReference type="InterPro" id="IPR020568">
    <property type="entry name" value="Ribosomal_Su5_D2-typ_SF"/>
</dbReference>
<dbReference type="PANTHER" id="PTHR33992:SF1">
    <property type="entry name" value="RIBONUCLEASE P PROTEIN COMPONENT"/>
    <property type="match status" value="1"/>
</dbReference>
<keyword evidence="2" id="KW-0819">tRNA processing</keyword>
<keyword evidence="5" id="KW-0378">Hydrolase</keyword>
<accession>A0A1H1N5K6</accession>
<dbReference type="PANTHER" id="PTHR33992">
    <property type="entry name" value="RIBONUCLEASE P PROTEIN COMPONENT"/>
    <property type="match status" value="1"/>
</dbReference>
<comment type="function">
    <text evidence="1">RNaseP catalyzes the removal of the 5'-leader sequence from pre-tRNA to produce the mature 5'-terminus. It can also cleave other RNA substrates such as 4.5S RNA. The protein component plays an auxiliary but essential role in vivo by binding to the 5'-leader sequence and broadening the substrate specificity of the ribozyme.</text>
</comment>
<sequence length="88" mass="9380">MLPASDDAGSIAVPTVGFVVSKQVGNAVERNLVKRRLRGAFRSHLEELPAGSTTVVRALPASAGADYSTLEADLDRCLRRTRTRGGSR</sequence>
<dbReference type="Gene3D" id="3.30.230.10">
    <property type="match status" value="1"/>
</dbReference>
<dbReference type="NCBIfam" id="TIGR00188">
    <property type="entry name" value="rnpA"/>
    <property type="match status" value="1"/>
</dbReference>
<dbReference type="Pfam" id="PF00825">
    <property type="entry name" value="Ribonuclease_P"/>
    <property type="match status" value="1"/>
</dbReference>
<dbReference type="GO" id="GO:0042781">
    <property type="term" value="F:3'-tRNA processing endoribonuclease activity"/>
    <property type="evidence" value="ECO:0007669"/>
    <property type="project" value="TreeGrafter"/>
</dbReference>
<evidence type="ECO:0000256" key="4">
    <source>
        <dbReference type="ARBA" id="ARBA00022759"/>
    </source>
</evidence>
<reference evidence="8 9" key="1">
    <citation type="submission" date="2016-10" db="EMBL/GenBank/DDBJ databases">
        <authorList>
            <person name="de Groot N.N."/>
        </authorList>
    </citation>
    <scope>NUCLEOTIDE SEQUENCE [LARGE SCALE GENOMIC DNA]</scope>
    <source>
        <strain evidence="8 9">DSM 22126</strain>
    </source>
</reference>
<evidence type="ECO:0000313" key="8">
    <source>
        <dbReference type="EMBL" id="SDR94148.1"/>
    </source>
</evidence>
<dbReference type="InterPro" id="IPR000100">
    <property type="entry name" value="RNase_P"/>
</dbReference>
<dbReference type="PROSITE" id="PS00648">
    <property type="entry name" value="RIBONUCLEASE_P"/>
    <property type="match status" value="1"/>
</dbReference>
<dbReference type="InterPro" id="IPR020539">
    <property type="entry name" value="RNase_P_CS"/>
</dbReference>
<dbReference type="GO" id="GO:0004526">
    <property type="term" value="F:ribonuclease P activity"/>
    <property type="evidence" value="ECO:0007669"/>
    <property type="project" value="UniProtKB-UniRule"/>
</dbReference>
<keyword evidence="4" id="KW-0255">Endonuclease</keyword>
<protein>
    <recommendedName>
        <fullName evidence="7">Ribonuclease P protein component</fullName>
        <ecNumber evidence="7">3.1.26.5</ecNumber>
    </recommendedName>
</protein>
<gene>
    <name evidence="8" type="ORF">SAMN04489860_0436</name>
</gene>